<dbReference type="EMBL" id="JBHSAP010000003">
    <property type="protein sequence ID" value="MFC4075356.1"/>
    <property type="molecule type" value="Genomic_DNA"/>
</dbReference>
<keyword evidence="1" id="KW-0812">Transmembrane</keyword>
<evidence type="ECO:0000313" key="2">
    <source>
        <dbReference type="EMBL" id="MFC4075356.1"/>
    </source>
</evidence>
<proteinExistence type="predicted"/>
<keyword evidence="3" id="KW-1185">Reference proteome</keyword>
<feature type="transmembrane region" description="Helical" evidence="1">
    <location>
        <begin position="120"/>
        <end position="138"/>
    </location>
</feature>
<dbReference type="RefSeq" id="WP_380701219.1">
    <property type="nucleotide sequence ID" value="NZ_JBHSAP010000003.1"/>
</dbReference>
<keyword evidence="1" id="KW-1133">Transmembrane helix</keyword>
<feature type="transmembrane region" description="Helical" evidence="1">
    <location>
        <begin position="89"/>
        <end position="108"/>
    </location>
</feature>
<feature type="transmembrane region" description="Helical" evidence="1">
    <location>
        <begin position="57"/>
        <end position="77"/>
    </location>
</feature>
<dbReference type="InterPro" id="IPR048147">
    <property type="entry name" value="CBO0543-like"/>
</dbReference>
<gene>
    <name evidence="2" type="ORF">ACFOUO_00820</name>
</gene>
<feature type="transmembrane region" description="Helical" evidence="1">
    <location>
        <begin position="6"/>
        <end position="22"/>
    </location>
</feature>
<sequence>MFLIWFVVWWIIGLLYIDWKRWRIGYPTALAGSLGSFFIDTASVSGGFWSYPDPLLSGLWPNILLNFSIYPVGSWIFVQKLPEDRLRQVLWIIGGAIVLLVVEFHLGSQGRMSYHNGWNIGWSALANLFLLSLLVVHYRKAERGHPSYS</sequence>
<protein>
    <submittedName>
        <fullName evidence="2">CBO0543 family protein</fullName>
    </submittedName>
</protein>
<comment type="caution">
    <text evidence="2">The sequence shown here is derived from an EMBL/GenBank/DDBJ whole genome shotgun (WGS) entry which is preliminary data.</text>
</comment>
<keyword evidence="1" id="KW-0472">Membrane</keyword>
<name>A0ABV8JDQ8_9BACL</name>
<dbReference type="Proteomes" id="UP001595843">
    <property type="component" value="Unassembled WGS sequence"/>
</dbReference>
<accession>A0ABV8JDQ8</accession>
<evidence type="ECO:0000256" key="1">
    <source>
        <dbReference type="SAM" id="Phobius"/>
    </source>
</evidence>
<dbReference type="NCBIfam" id="NF041644">
    <property type="entry name" value="CBO0543_fam"/>
    <property type="match status" value="1"/>
</dbReference>
<evidence type="ECO:0000313" key="3">
    <source>
        <dbReference type="Proteomes" id="UP001595843"/>
    </source>
</evidence>
<organism evidence="2 3">
    <name type="scientific">Salinithrix halophila</name>
    <dbReference type="NCBI Taxonomy" id="1485204"/>
    <lineage>
        <taxon>Bacteria</taxon>
        <taxon>Bacillati</taxon>
        <taxon>Bacillota</taxon>
        <taxon>Bacilli</taxon>
        <taxon>Bacillales</taxon>
        <taxon>Thermoactinomycetaceae</taxon>
        <taxon>Salinithrix</taxon>
    </lineage>
</organism>
<reference evidence="3" key="1">
    <citation type="journal article" date="2019" name="Int. J. Syst. Evol. Microbiol.">
        <title>The Global Catalogue of Microorganisms (GCM) 10K type strain sequencing project: providing services to taxonomists for standard genome sequencing and annotation.</title>
        <authorList>
            <consortium name="The Broad Institute Genomics Platform"/>
            <consortium name="The Broad Institute Genome Sequencing Center for Infectious Disease"/>
            <person name="Wu L."/>
            <person name="Ma J."/>
        </authorList>
    </citation>
    <scope>NUCLEOTIDE SEQUENCE [LARGE SCALE GENOMIC DNA]</scope>
    <source>
        <strain evidence="3">IBRC-M 10813</strain>
    </source>
</reference>